<accession>A0ABW1XEK5</accession>
<evidence type="ECO:0000313" key="3">
    <source>
        <dbReference type="Proteomes" id="UP001596305"/>
    </source>
</evidence>
<dbReference type="Gene3D" id="3.60.15.10">
    <property type="entry name" value="Ribonuclease Z/Hydroxyacylglutathione hydrolase-like"/>
    <property type="match status" value="1"/>
</dbReference>
<reference evidence="3" key="1">
    <citation type="journal article" date="2019" name="Int. J. Syst. Evol. Microbiol.">
        <title>The Global Catalogue of Microorganisms (GCM) 10K type strain sequencing project: providing services to taxonomists for standard genome sequencing and annotation.</title>
        <authorList>
            <consortium name="The Broad Institute Genomics Platform"/>
            <consortium name="The Broad Institute Genome Sequencing Center for Infectious Disease"/>
            <person name="Wu L."/>
            <person name="Ma J."/>
        </authorList>
    </citation>
    <scope>NUCLEOTIDE SEQUENCE [LARGE SCALE GENOMIC DNA]</scope>
    <source>
        <strain evidence="3">CCUG 47105</strain>
    </source>
</reference>
<dbReference type="PANTHER" id="PTHR43546">
    <property type="entry name" value="UPF0173 METAL-DEPENDENT HYDROLASE MJ1163-RELATED"/>
    <property type="match status" value="1"/>
</dbReference>
<comment type="caution">
    <text evidence="2">The sequence shown here is derived from an EMBL/GenBank/DDBJ whole genome shotgun (WGS) entry which is preliminary data.</text>
</comment>
<dbReference type="RefSeq" id="WP_307824047.1">
    <property type="nucleotide sequence ID" value="NZ_BAAAIY010000001.1"/>
</dbReference>
<feature type="domain" description="Metallo-beta-lactamase" evidence="1">
    <location>
        <begin position="30"/>
        <end position="242"/>
    </location>
</feature>
<keyword evidence="3" id="KW-1185">Reference proteome</keyword>
<dbReference type="Proteomes" id="UP001596305">
    <property type="component" value="Unassembled WGS sequence"/>
</dbReference>
<name>A0ABW1XEK5_9CELL</name>
<dbReference type="InterPro" id="IPR050114">
    <property type="entry name" value="UPF0173_UPF0282_UlaG_hydrolase"/>
</dbReference>
<dbReference type="PANTHER" id="PTHR43546:SF3">
    <property type="entry name" value="UPF0173 METAL-DEPENDENT HYDROLASE MJ1163"/>
    <property type="match status" value="1"/>
</dbReference>
<gene>
    <name evidence="2" type="ORF">ACFP71_13835</name>
</gene>
<protein>
    <submittedName>
        <fullName evidence="2">MBL fold metallo-hydrolase</fullName>
    </submittedName>
</protein>
<organism evidence="2 3">
    <name type="scientific">Oerskovia paurometabola</name>
    <dbReference type="NCBI Taxonomy" id="162170"/>
    <lineage>
        <taxon>Bacteria</taxon>
        <taxon>Bacillati</taxon>
        <taxon>Actinomycetota</taxon>
        <taxon>Actinomycetes</taxon>
        <taxon>Micrococcales</taxon>
        <taxon>Cellulomonadaceae</taxon>
        <taxon>Oerskovia</taxon>
    </lineage>
</organism>
<dbReference type="SUPFAM" id="SSF56281">
    <property type="entry name" value="Metallo-hydrolase/oxidoreductase"/>
    <property type="match status" value="1"/>
</dbReference>
<dbReference type="Pfam" id="PF12706">
    <property type="entry name" value="Lactamase_B_2"/>
    <property type="match status" value="1"/>
</dbReference>
<evidence type="ECO:0000313" key="2">
    <source>
        <dbReference type="EMBL" id="MFC6425916.1"/>
    </source>
</evidence>
<dbReference type="EMBL" id="JBHSTM010000008">
    <property type="protein sequence ID" value="MFC6425916.1"/>
    <property type="molecule type" value="Genomic_DNA"/>
</dbReference>
<sequence length="293" mass="30775">MTGVAPGLRVTWLGHSSVVLDVATPDGDVRIVTDPLLRRHAGLLRRRGVRPAEVWRGADAVLLSHLHHDHAELGSLRLLGDAPILTAPANARWLRAKGLPGVGLGAGPEHDERPLVGPVPGRPRGPLPVAAGGEHGTWHDVGAHVRVHLTPAVHGHRPMPHRPNAAVGHLVQTDRWTLWAVGDTEAYPGMAHLPALAGGQVDVALVPVAGWGPRLSGGHLGPAEAARVCAAVGVRVAIPVHWGTLHTPGGQNLPRGWMDHAGAAFAAAVHRWAPGTRAVVLRPGESWEGSWEG</sequence>
<dbReference type="InterPro" id="IPR001279">
    <property type="entry name" value="Metallo-B-lactamas"/>
</dbReference>
<proteinExistence type="predicted"/>
<dbReference type="InterPro" id="IPR036866">
    <property type="entry name" value="RibonucZ/Hydroxyglut_hydro"/>
</dbReference>
<evidence type="ECO:0000259" key="1">
    <source>
        <dbReference type="Pfam" id="PF12706"/>
    </source>
</evidence>